<dbReference type="InterPro" id="IPR003812">
    <property type="entry name" value="Fido"/>
</dbReference>
<feature type="domain" description="Fido" evidence="3">
    <location>
        <begin position="104"/>
        <end position="251"/>
    </location>
</feature>
<dbReference type="Proteomes" id="UP000334340">
    <property type="component" value="Unassembled WGS sequence"/>
</dbReference>
<organism evidence="4 5">
    <name type="scientific">Candidatus Methylomirabilis lanthanidiphila</name>
    <dbReference type="NCBI Taxonomy" id="2211376"/>
    <lineage>
        <taxon>Bacteria</taxon>
        <taxon>Candidatus Methylomirabilota</taxon>
        <taxon>Candidatus Methylomirabilia</taxon>
        <taxon>Candidatus Methylomirabilales</taxon>
        <taxon>Candidatus Methylomirabilaceae</taxon>
        <taxon>Candidatus Methylomirabilis</taxon>
    </lineage>
</organism>
<keyword evidence="5" id="KW-1185">Reference proteome</keyword>
<feature type="binding site" evidence="2">
    <location>
        <begin position="190"/>
        <end position="197"/>
    </location>
    <ligand>
        <name>ATP</name>
        <dbReference type="ChEBI" id="CHEBI:30616"/>
    </ligand>
</feature>
<dbReference type="PANTHER" id="PTHR13504">
    <property type="entry name" value="FIDO DOMAIN-CONTAINING PROTEIN DDB_G0283145"/>
    <property type="match status" value="1"/>
</dbReference>
<keyword evidence="4" id="KW-0132">Cell division</keyword>
<name>A0A564ZHS9_9BACT</name>
<sequence>MFLPYDATAVLDLTEELNRWKTQLDYRGPVPRTWAGRLRRDLEAEAVAASTSMEGVPVTVEEVRHILVGDRPAQTREEDAALVRGYRDAMSFVLRRADDAAFRWDRELLVGLHDRILAGHWGAGAGRFRTGVAHLVDNRTGQLVFQPPAAEEVPELVDRACASIDRGLEHPAIGAAWIHVAIAAIHPFTDGNGRAARVVASLAMYRGGFKLPEFTSLEEWWGRHLSDYYASFHCLGAAFDPTADVTPFIRAHLEAQLHQVRALDLRERVQHRIWTAIEEAVTAAGLDPRLANAVWDAFFGRSVTPRYYRPLADVSVATATKDLAMAVAAGLLRPVGRARSRTYQAGEALYARIGAALGVPVAESGEPARGTIIGELTKRVASERPR</sequence>
<evidence type="ECO:0000259" key="3">
    <source>
        <dbReference type="PROSITE" id="PS51459"/>
    </source>
</evidence>
<keyword evidence="2" id="KW-0547">Nucleotide-binding</keyword>
<dbReference type="Pfam" id="PF02661">
    <property type="entry name" value="Fic"/>
    <property type="match status" value="1"/>
</dbReference>
<dbReference type="EMBL" id="CABIKM010000015">
    <property type="protein sequence ID" value="VUZ84676.1"/>
    <property type="molecule type" value="Genomic_DNA"/>
</dbReference>
<dbReference type="GO" id="GO:0051301">
    <property type="term" value="P:cell division"/>
    <property type="evidence" value="ECO:0007669"/>
    <property type="project" value="UniProtKB-KW"/>
</dbReference>
<dbReference type="InterPro" id="IPR040198">
    <property type="entry name" value="Fido_containing"/>
</dbReference>
<reference evidence="4 5" key="1">
    <citation type="submission" date="2019-07" db="EMBL/GenBank/DDBJ databases">
        <authorList>
            <person name="Cremers G."/>
        </authorList>
    </citation>
    <scope>NUCLEOTIDE SEQUENCE [LARGE SCALE GENOMIC DNA]</scope>
</reference>
<dbReference type="Gene3D" id="1.10.3290.10">
    <property type="entry name" value="Fido-like domain"/>
    <property type="match status" value="1"/>
</dbReference>
<feature type="binding site" evidence="2">
    <location>
        <begin position="228"/>
        <end position="229"/>
    </location>
    <ligand>
        <name>ATP</name>
        <dbReference type="ChEBI" id="CHEBI:30616"/>
    </ligand>
</feature>
<dbReference type="GO" id="GO:0005524">
    <property type="term" value="F:ATP binding"/>
    <property type="evidence" value="ECO:0007669"/>
    <property type="project" value="UniProtKB-KW"/>
</dbReference>
<evidence type="ECO:0000256" key="1">
    <source>
        <dbReference type="PIRSR" id="PIRSR640198-1"/>
    </source>
</evidence>
<evidence type="ECO:0000256" key="2">
    <source>
        <dbReference type="PIRSR" id="PIRSR640198-2"/>
    </source>
</evidence>
<evidence type="ECO:0000313" key="4">
    <source>
        <dbReference type="EMBL" id="VUZ84676.1"/>
    </source>
</evidence>
<feature type="active site" evidence="1">
    <location>
        <position position="186"/>
    </location>
</feature>
<keyword evidence="4" id="KW-0131">Cell cycle</keyword>
<proteinExistence type="predicted"/>
<dbReference type="PROSITE" id="PS51459">
    <property type="entry name" value="FIDO"/>
    <property type="match status" value="1"/>
</dbReference>
<evidence type="ECO:0000313" key="5">
    <source>
        <dbReference type="Proteomes" id="UP000334340"/>
    </source>
</evidence>
<keyword evidence="2" id="KW-0067">ATP-binding</keyword>
<dbReference type="PANTHER" id="PTHR13504:SF38">
    <property type="entry name" value="FIDO DOMAIN-CONTAINING PROTEIN"/>
    <property type="match status" value="1"/>
</dbReference>
<accession>A0A564ZHS9</accession>
<dbReference type="AlphaFoldDB" id="A0A564ZHS9"/>
<dbReference type="InterPro" id="IPR036597">
    <property type="entry name" value="Fido-like_dom_sf"/>
</dbReference>
<dbReference type="SUPFAM" id="SSF140931">
    <property type="entry name" value="Fic-like"/>
    <property type="match status" value="1"/>
</dbReference>
<gene>
    <name evidence="4" type="ORF">MELA_01050</name>
</gene>
<protein>
    <submittedName>
        <fullName evidence="4">Cell division protein Fic</fullName>
    </submittedName>
</protein>